<keyword evidence="1" id="KW-0812">Transmembrane</keyword>
<gene>
    <name evidence="2" type="ORF">N5D41_19870</name>
</gene>
<evidence type="ECO:0000256" key="1">
    <source>
        <dbReference type="SAM" id="Phobius"/>
    </source>
</evidence>
<feature type="transmembrane region" description="Helical" evidence="1">
    <location>
        <begin position="20"/>
        <end position="38"/>
    </location>
</feature>
<name>A0AA42IUZ5_9GAMM</name>
<dbReference type="AlphaFoldDB" id="A0AA42IUZ5"/>
<reference evidence="2" key="1">
    <citation type="submission" date="2022-09" db="EMBL/GenBank/DDBJ databases">
        <title>Intensive care unit water sources are persistently colonized with multi-drug resistant bacteria and are the site of extensive horizontal gene transfer of antibiotic resistance genes.</title>
        <authorList>
            <person name="Diorio-Toth L."/>
        </authorList>
    </citation>
    <scope>NUCLEOTIDE SEQUENCE</scope>
    <source>
        <strain evidence="2">GD03863</strain>
    </source>
</reference>
<sequence length="43" mass="4766">MSVSLKSLSMLHAGATRAALARAQSVLAAAYYFFGYWFSHRRA</sequence>
<evidence type="ECO:0000313" key="3">
    <source>
        <dbReference type="Proteomes" id="UP001161137"/>
    </source>
</evidence>
<dbReference type="RefSeq" id="WP_269062559.1">
    <property type="nucleotide sequence ID" value="NZ_JACFYY010000015.1"/>
</dbReference>
<proteinExistence type="predicted"/>
<dbReference type="Proteomes" id="UP001161137">
    <property type="component" value="Unassembled WGS sequence"/>
</dbReference>
<comment type="caution">
    <text evidence="2">The sequence shown here is derived from an EMBL/GenBank/DDBJ whole genome shotgun (WGS) entry which is preliminary data.</text>
</comment>
<keyword evidence="1" id="KW-0472">Membrane</keyword>
<accession>A0AA42IUZ5</accession>
<evidence type="ECO:0000313" key="2">
    <source>
        <dbReference type="EMBL" id="MDH0703746.1"/>
    </source>
</evidence>
<dbReference type="EMBL" id="JAOCDH010000026">
    <property type="protein sequence ID" value="MDH0703746.1"/>
    <property type="molecule type" value="Genomic_DNA"/>
</dbReference>
<protein>
    <submittedName>
        <fullName evidence="2">Uncharacterized protein</fullName>
    </submittedName>
</protein>
<organism evidence="2 3">
    <name type="scientific">Ectopseudomonas toyotomiensis</name>
    <dbReference type="NCBI Taxonomy" id="554344"/>
    <lineage>
        <taxon>Bacteria</taxon>
        <taxon>Pseudomonadati</taxon>
        <taxon>Pseudomonadota</taxon>
        <taxon>Gammaproteobacteria</taxon>
        <taxon>Pseudomonadales</taxon>
        <taxon>Pseudomonadaceae</taxon>
        <taxon>Ectopseudomonas</taxon>
    </lineage>
</organism>
<keyword evidence="1" id="KW-1133">Transmembrane helix</keyword>